<dbReference type="AlphaFoldDB" id="A0A926EFM4"/>
<reference evidence="4" key="1">
    <citation type="submission" date="2020-08" db="EMBL/GenBank/DDBJ databases">
        <title>Genome public.</title>
        <authorList>
            <person name="Liu C."/>
            <person name="Sun Q."/>
        </authorList>
    </citation>
    <scope>NUCLEOTIDE SEQUENCE</scope>
    <source>
        <strain evidence="4">NSJ-54</strain>
    </source>
</reference>
<comment type="caution">
    <text evidence="4">The sequence shown here is derived from an EMBL/GenBank/DDBJ whole genome shotgun (WGS) entry which is preliminary data.</text>
</comment>
<dbReference type="InterPro" id="IPR036514">
    <property type="entry name" value="SGNH_hydro_sf"/>
</dbReference>
<keyword evidence="1" id="KW-0472">Membrane</keyword>
<dbReference type="PANTHER" id="PTHR30383">
    <property type="entry name" value="THIOESTERASE 1/PROTEASE 1/LYSOPHOSPHOLIPASE L1"/>
    <property type="match status" value="1"/>
</dbReference>
<evidence type="ECO:0000313" key="4">
    <source>
        <dbReference type="EMBL" id="MBC8571191.1"/>
    </source>
</evidence>
<dbReference type="EMBL" id="JACRTC010000008">
    <property type="protein sequence ID" value="MBC8571191.1"/>
    <property type="molecule type" value="Genomic_DNA"/>
</dbReference>
<evidence type="ECO:0000313" key="5">
    <source>
        <dbReference type="Proteomes" id="UP000660861"/>
    </source>
</evidence>
<dbReference type="SUPFAM" id="SSF52266">
    <property type="entry name" value="SGNH hydrolase"/>
    <property type="match status" value="1"/>
</dbReference>
<evidence type="ECO:0000259" key="2">
    <source>
        <dbReference type="Pfam" id="PF13472"/>
    </source>
</evidence>
<dbReference type="Pfam" id="PF16403">
    <property type="entry name" value="Bact_surface_Ig-like"/>
    <property type="match status" value="2"/>
</dbReference>
<keyword evidence="1" id="KW-1133">Transmembrane helix</keyword>
<name>A0A926EFM4_9FIRM</name>
<dbReference type="InterPro" id="IPR032179">
    <property type="entry name" value="Cry22Aa_Ig-like"/>
</dbReference>
<evidence type="ECO:0000259" key="3">
    <source>
        <dbReference type="Pfam" id="PF16403"/>
    </source>
</evidence>
<dbReference type="Gene3D" id="3.40.50.1110">
    <property type="entry name" value="SGNH hydrolase"/>
    <property type="match status" value="1"/>
</dbReference>
<dbReference type="GO" id="GO:0004622">
    <property type="term" value="F:phosphatidylcholine lysophospholipase activity"/>
    <property type="evidence" value="ECO:0007669"/>
    <property type="project" value="TreeGrafter"/>
</dbReference>
<dbReference type="InterPro" id="IPR013830">
    <property type="entry name" value="SGNH_hydro"/>
</dbReference>
<accession>A0A926EFM4</accession>
<dbReference type="PANTHER" id="PTHR30383:SF5">
    <property type="entry name" value="SGNH HYDROLASE-TYPE ESTERASE DOMAIN-CONTAINING PROTEIN"/>
    <property type="match status" value="1"/>
</dbReference>
<feature type="transmembrane region" description="Helical" evidence="1">
    <location>
        <begin position="12"/>
        <end position="33"/>
    </location>
</feature>
<organism evidence="4 5">
    <name type="scientific">Zongyangia hominis</name>
    <dbReference type="NCBI Taxonomy" id="2763677"/>
    <lineage>
        <taxon>Bacteria</taxon>
        <taxon>Bacillati</taxon>
        <taxon>Bacillota</taxon>
        <taxon>Clostridia</taxon>
        <taxon>Eubacteriales</taxon>
        <taxon>Oscillospiraceae</taxon>
        <taxon>Zongyangia</taxon>
    </lineage>
</organism>
<dbReference type="InterPro" id="IPR013783">
    <property type="entry name" value="Ig-like_fold"/>
</dbReference>
<dbReference type="Proteomes" id="UP000660861">
    <property type="component" value="Unassembled WGS sequence"/>
</dbReference>
<keyword evidence="1" id="KW-0812">Transmembrane</keyword>
<gene>
    <name evidence="4" type="ORF">H8709_10180</name>
</gene>
<sequence>MTEIHLKSKGSLLALICGLLLICGTGVFFSYHFHLNGNQEMTIAVGEPYREKGASARLLGMSFDESIHKEGAVDDQVPGTYRLTYRLWIHTLTRTVHVKDITVPALSLRGEESMAIEVGGAFQDPGATATDNCDGDLTDKVRCTGEVDTSAPGDYTLEYEVTDAAGNTATAERRVKVTPVSPLTMDLSHFSLVPYYSDVVLPEGNDAGEPYMKETILLGDSITINAGVHKAVPFSNIWGVEAVDQKSILTTPVNTWMDGHHQKVDLLEAMKRWRPKRIIITLGANCAGLRGEEQIAQEYGELIDALQEASPDTQLIVSSLYPVDGRYDRKAGGLSNDKCNKINFYLAQMCRNKGIYLLDVAAALKDANGQGKPGYFYEKDGIHPRKETYPVIITYIRTHPKLDDAGGNEG</sequence>
<protein>
    <submittedName>
        <fullName evidence="4">DUF5011 domain-containing protein</fullName>
    </submittedName>
</protein>
<dbReference type="RefSeq" id="WP_262398285.1">
    <property type="nucleotide sequence ID" value="NZ_JACRTC010000008.1"/>
</dbReference>
<feature type="domain" description="Pesticidal crystal protein Cry22Aa Ig-like" evidence="3">
    <location>
        <begin position="34"/>
        <end position="98"/>
    </location>
</feature>
<evidence type="ECO:0000256" key="1">
    <source>
        <dbReference type="SAM" id="Phobius"/>
    </source>
</evidence>
<dbReference type="InterPro" id="IPR051532">
    <property type="entry name" value="Ester_Hydrolysis_Enzymes"/>
</dbReference>
<dbReference type="Pfam" id="PF13472">
    <property type="entry name" value="Lipase_GDSL_2"/>
    <property type="match status" value="1"/>
</dbReference>
<feature type="domain" description="SGNH hydrolase-type esterase" evidence="2">
    <location>
        <begin position="217"/>
        <end position="389"/>
    </location>
</feature>
<dbReference type="FunFam" id="2.60.40.10:FF:002029">
    <property type="entry name" value="Predicted protein"/>
    <property type="match status" value="1"/>
</dbReference>
<feature type="domain" description="Pesticidal crystal protein Cry22Aa Ig-like" evidence="3">
    <location>
        <begin position="107"/>
        <end position="177"/>
    </location>
</feature>
<proteinExistence type="predicted"/>
<keyword evidence="5" id="KW-1185">Reference proteome</keyword>
<dbReference type="Gene3D" id="2.60.40.10">
    <property type="entry name" value="Immunoglobulins"/>
    <property type="match status" value="1"/>
</dbReference>